<evidence type="ECO:0000256" key="1">
    <source>
        <dbReference type="SAM" id="Phobius"/>
    </source>
</evidence>
<dbReference type="RefSeq" id="WP_131829161.1">
    <property type="nucleotide sequence ID" value="NZ_FUEZ01000004.1"/>
</dbReference>
<dbReference type="Proteomes" id="UP000240424">
    <property type="component" value="Unassembled WGS sequence"/>
</dbReference>
<proteinExistence type="predicted"/>
<dbReference type="AlphaFoldDB" id="A0A2U3PE97"/>
<reference evidence="2 3" key="1">
    <citation type="submission" date="2017-01" db="EMBL/GenBank/DDBJ databases">
        <authorList>
            <consortium name="Urmite Genomes"/>
        </authorList>
    </citation>
    <scope>NUCLEOTIDE SEQUENCE [LARGE SCALE GENOMIC DNA]</scope>
    <source>
        <strain evidence="2 3">AB215</strain>
    </source>
</reference>
<keyword evidence="3" id="KW-1185">Reference proteome</keyword>
<protein>
    <submittedName>
        <fullName evidence="2">Mycobacterium numidiamassiliense ORFan</fullName>
    </submittedName>
</protein>
<accession>A0A2U3PE97</accession>
<sequence>MRTSRWISTNGTHGRSFRRFLWVIMVGLLVAAGTVSLAPEMAAAPTATTPCATTAVHPHIDPHQRVPALVKTSGTPGRPADVLAGHDGAAAAPAHNCVQKVVYQWELDRQRRS</sequence>
<organism evidence="2 3">
    <name type="scientific">Mycobacterium numidiamassiliense</name>
    <dbReference type="NCBI Taxonomy" id="1841861"/>
    <lineage>
        <taxon>Bacteria</taxon>
        <taxon>Bacillati</taxon>
        <taxon>Actinomycetota</taxon>
        <taxon>Actinomycetes</taxon>
        <taxon>Mycobacteriales</taxon>
        <taxon>Mycobacteriaceae</taxon>
        <taxon>Mycobacterium</taxon>
    </lineage>
</organism>
<keyword evidence="1" id="KW-0812">Transmembrane</keyword>
<keyword evidence="1" id="KW-1133">Transmembrane helix</keyword>
<dbReference type="STRING" id="1841861.GCA_900157365_02615"/>
<feature type="transmembrane region" description="Helical" evidence="1">
    <location>
        <begin position="20"/>
        <end position="38"/>
    </location>
</feature>
<gene>
    <name evidence="2" type="ORF">MNAB215_4295</name>
</gene>
<dbReference type="EMBL" id="FUEZ01000004">
    <property type="protein sequence ID" value="SPM42077.1"/>
    <property type="molecule type" value="Genomic_DNA"/>
</dbReference>
<keyword evidence="1" id="KW-0472">Membrane</keyword>
<evidence type="ECO:0000313" key="3">
    <source>
        <dbReference type="Proteomes" id="UP000240424"/>
    </source>
</evidence>
<name>A0A2U3PE97_9MYCO</name>
<evidence type="ECO:0000313" key="2">
    <source>
        <dbReference type="EMBL" id="SPM42077.1"/>
    </source>
</evidence>